<dbReference type="SUPFAM" id="SSF88659">
    <property type="entry name" value="Sigma3 and sigma4 domains of RNA polymerase sigma factors"/>
    <property type="match status" value="1"/>
</dbReference>
<evidence type="ECO:0000259" key="7">
    <source>
        <dbReference type="Pfam" id="PF08281"/>
    </source>
</evidence>
<dbReference type="Pfam" id="PF08281">
    <property type="entry name" value="Sigma70_r4_2"/>
    <property type="match status" value="1"/>
</dbReference>
<dbReference type="GO" id="GO:0016987">
    <property type="term" value="F:sigma factor activity"/>
    <property type="evidence" value="ECO:0007669"/>
    <property type="project" value="UniProtKB-KW"/>
</dbReference>
<accession>A0A3N1H7S5</accession>
<dbReference type="InterPro" id="IPR013324">
    <property type="entry name" value="RNA_pol_sigma_r3/r4-like"/>
</dbReference>
<dbReference type="Gene3D" id="1.10.10.10">
    <property type="entry name" value="Winged helix-like DNA-binding domain superfamily/Winged helix DNA-binding domain"/>
    <property type="match status" value="1"/>
</dbReference>
<gene>
    <name evidence="8" type="ORF">EDD40_3954</name>
</gene>
<evidence type="ECO:0000313" key="9">
    <source>
        <dbReference type="Proteomes" id="UP000268727"/>
    </source>
</evidence>
<evidence type="ECO:0000256" key="2">
    <source>
        <dbReference type="ARBA" id="ARBA00011344"/>
    </source>
</evidence>
<keyword evidence="5" id="KW-0804">Transcription</keyword>
<dbReference type="InterPro" id="IPR032710">
    <property type="entry name" value="NTF2-like_dom_sf"/>
</dbReference>
<dbReference type="NCBIfam" id="NF006089">
    <property type="entry name" value="PRK08241.1"/>
    <property type="match status" value="1"/>
</dbReference>
<dbReference type="Pfam" id="PF04542">
    <property type="entry name" value="Sigma70_r2"/>
    <property type="match status" value="1"/>
</dbReference>
<dbReference type="InterPro" id="IPR036388">
    <property type="entry name" value="WH-like_DNA-bd_sf"/>
</dbReference>
<comment type="similarity">
    <text evidence="1">Belongs to the sigma-70 factor family. ECF subfamily.</text>
</comment>
<evidence type="ECO:0000256" key="4">
    <source>
        <dbReference type="ARBA" id="ARBA00023082"/>
    </source>
</evidence>
<evidence type="ECO:0000256" key="1">
    <source>
        <dbReference type="ARBA" id="ARBA00010641"/>
    </source>
</evidence>
<keyword evidence="4" id="KW-0731">Sigma factor</keyword>
<comment type="caution">
    <text evidence="8">The sequence shown here is derived from an EMBL/GenBank/DDBJ whole genome shotgun (WGS) entry which is preliminary data.</text>
</comment>
<dbReference type="Gene3D" id="3.10.450.50">
    <property type="match status" value="1"/>
</dbReference>
<dbReference type="Gene3D" id="1.10.1740.10">
    <property type="match status" value="1"/>
</dbReference>
<evidence type="ECO:0000313" key="8">
    <source>
        <dbReference type="EMBL" id="ROP38595.1"/>
    </source>
</evidence>
<evidence type="ECO:0000256" key="3">
    <source>
        <dbReference type="ARBA" id="ARBA00023015"/>
    </source>
</evidence>
<dbReference type="AlphaFoldDB" id="A0A3N1H7S5"/>
<dbReference type="SUPFAM" id="SSF88946">
    <property type="entry name" value="Sigma2 domain of RNA polymerase sigma factors"/>
    <property type="match status" value="1"/>
</dbReference>
<keyword evidence="9" id="KW-1185">Reference proteome</keyword>
<keyword evidence="3" id="KW-0805">Transcription regulation</keyword>
<dbReference type="GO" id="GO:0003677">
    <property type="term" value="F:DNA binding"/>
    <property type="evidence" value="ECO:0007669"/>
    <property type="project" value="InterPro"/>
</dbReference>
<dbReference type="GO" id="GO:0006352">
    <property type="term" value="P:DNA-templated transcription initiation"/>
    <property type="evidence" value="ECO:0007669"/>
    <property type="project" value="InterPro"/>
</dbReference>
<evidence type="ECO:0000259" key="6">
    <source>
        <dbReference type="Pfam" id="PF04542"/>
    </source>
</evidence>
<dbReference type="PANTHER" id="PTHR43133:SF65">
    <property type="entry name" value="ECF RNA POLYMERASE SIGMA FACTOR SIGG"/>
    <property type="match status" value="1"/>
</dbReference>
<feature type="domain" description="RNA polymerase sigma-70 region 2" evidence="6">
    <location>
        <begin position="7"/>
        <end position="72"/>
    </location>
</feature>
<reference evidence="8 9" key="1">
    <citation type="submission" date="2018-11" db="EMBL/GenBank/DDBJ databases">
        <title>Sequencing the genomes of 1000 actinobacteria strains.</title>
        <authorList>
            <person name="Klenk H.-P."/>
        </authorList>
    </citation>
    <scope>NUCLEOTIDE SEQUENCE [LARGE SCALE GENOMIC DNA]</scope>
    <source>
        <strain evidence="8 9">DSM 44231</strain>
    </source>
</reference>
<dbReference type="PANTHER" id="PTHR43133">
    <property type="entry name" value="RNA POLYMERASE ECF-TYPE SIGMA FACTO"/>
    <property type="match status" value="1"/>
</dbReference>
<dbReference type="EMBL" id="RJKM01000001">
    <property type="protein sequence ID" value="ROP38595.1"/>
    <property type="molecule type" value="Genomic_DNA"/>
</dbReference>
<dbReference type="Proteomes" id="UP000268727">
    <property type="component" value="Unassembled WGS sequence"/>
</dbReference>
<protein>
    <submittedName>
        <fullName evidence="8">RNA polymerase sigma-70 factor (ECF subfamily)</fullName>
    </submittedName>
</protein>
<dbReference type="NCBIfam" id="TIGR02937">
    <property type="entry name" value="sigma70-ECF"/>
    <property type="match status" value="1"/>
</dbReference>
<comment type="subunit">
    <text evidence="2">Interacts transiently with the RNA polymerase catalytic core formed by RpoA, RpoB, RpoC and RpoZ (2 alpha, 1 beta, 1 beta' and 1 omega subunit) to form the RNA polymerase holoenzyme that can initiate transcription.</text>
</comment>
<feature type="domain" description="RNA polymerase sigma factor 70 region 4 type 2" evidence="7">
    <location>
        <begin position="113"/>
        <end position="164"/>
    </location>
</feature>
<dbReference type="InterPro" id="IPR014305">
    <property type="entry name" value="RNA_pol_sigma-G_actinobac"/>
</dbReference>
<dbReference type="NCBIfam" id="TIGR02960">
    <property type="entry name" value="SigX5"/>
    <property type="match status" value="1"/>
</dbReference>
<sequence>MFEQATRQHRRELHVHCYRMLASYEEAEDAVQEVFLRAWRAWDTFDGGNVRAWLYKIATNTCVDLVRAKARTPRTQPEISWLTPYPDRLLDRVAPADDEPDVVAVARETVELAFLAALQLLPARQRAALLAREVLGMTAQETAGLLDISVAAANSALQRARATMRQHLPSHRNDWAAREPNPRERELLSRFIDAHQRCDAVAAVAIAAEDLRVTMPPAPLCFEGLDQVATLLERALGPDREGDWLLVPTRANRMPAAAGYLRRHGDTVFRALKLDVLRIEGDRIAEITTFGPSRFELLGLPATQVPGASPTNP</sequence>
<dbReference type="InterPro" id="IPR007627">
    <property type="entry name" value="RNA_pol_sigma70_r2"/>
</dbReference>
<dbReference type="InterPro" id="IPR013249">
    <property type="entry name" value="RNA_pol_sigma70_r4_t2"/>
</dbReference>
<dbReference type="InterPro" id="IPR014284">
    <property type="entry name" value="RNA_pol_sigma-70_dom"/>
</dbReference>
<dbReference type="OrthoDB" id="3806887at2"/>
<organism evidence="8 9">
    <name type="scientific">Saccharothrix texasensis</name>
    <dbReference type="NCBI Taxonomy" id="103734"/>
    <lineage>
        <taxon>Bacteria</taxon>
        <taxon>Bacillati</taxon>
        <taxon>Actinomycetota</taxon>
        <taxon>Actinomycetes</taxon>
        <taxon>Pseudonocardiales</taxon>
        <taxon>Pseudonocardiaceae</taxon>
        <taxon>Saccharothrix</taxon>
    </lineage>
</organism>
<proteinExistence type="inferred from homology"/>
<dbReference type="RefSeq" id="WP_123744214.1">
    <property type="nucleotide sequence ID" value="NZ_RJKM01000001.1"/>
</dbReference>
<dbReference type="InterPro" id="IPR013325">
    <property type="entry name" value="RNA_pol_sigma_r2"/>
</dbReference>
<dbReference type="InterPro" id="IPR039425">
    <property type="entry name" value="RNA_pol_sigma-70-like"/>
</dbReference>
<dbReference type="SUPFAM" id="SSF54427">
    <property type="entry name" value="NTF2-like"/>
    <property type="match status" value="1"/>
</dbReference>
<name>A0A3N1H7S5_9PSEU</name>
<evidence type="ECO:0000256" key="5">
    <source>
        <dbReference type="ARBA" id="ARBA00023163"/>
    </source>
</evidence>